<protein>
    <submittedName>
        <fullName evidence="2">Uncharacterized protein</fullName>
    </submittedName>
</protein>
<evidence type="ECO:0000313" key="1">
    <source>
        <dbReference type="Proteomes" id="UP000887577"/>
    </source>
</evidence>
<dbReference type="Proteomes" id="UP000887577">
    <property type="component" value="Unplaced"/>
</dbReference>
<reference evidence="2" key="1">
    <citation type="submission" date="2022-11" db="UniProtKB">
        <authorList>
            <consortium name="WormBaseParasite"/>
        </authorList>
    </citation>
    <scope>IDENTIFICATION</scope>
</reference>
<proteinExistence type="predicted"/>
<dbReference type="AlphaFoldDB" id="A0A914Z2D5"/>
<organism evidence="1 2">
    <name type="scientific">Panagrolaimus superbus</name>
    <dbReference type="NCBI Taxonomy" id="310955"/>
    <lineage>
        <taxon>Eukaryota</taxon>
        <taxon>Metazoa</taxon>
        <taxon>Ecdysozoa</taxon>
        <taxon>Nematoda</taxon>
        <taxon>Chromadorea</taxon>
        <taxon>Rhabditida</taxon>
        <taxon>Tylenchina</taxon>
        <taxon>Panagrolaimomorpha</taxon>
        <taxon>Panagrolaimoidea</taxon>
        <taxon>Panagrolaimidae</taxon>
        <taxon>Panagrolaimus</taxon>
    </lineage>
</organism>
<dbReference type="WBParaSite" id="PSU_v2.g6873.t1">
    <property type="protein sequence ID" value="PSU_v2.g6873.t1"/>
    <property type="gene ID" value="PSU_v2.g6873"/>
</dbReference>
<accession>A0A914Z2D5</accession>
<sequence>MVYRKAIRALIADDCNVETMEIARLSYFWNIPIFLRSGNSLDIFNSDLFPTSIQFDDTTAISIALTLKSLAFILNESEMVLVGPKQTNMKNVPLYIGIHEYLKQISTINITNVLAMEEANWGNMVSNIDKMKTKTKFYANF</sequence>
<keyword evidence="1" id="KW-1185">Reference proteome</keyword>
<dbReference type="Gene3D" id="3.40.50.2300">
    <property type="match status" value="1"/>
</dbReference>
<evidence type="ECO:0000313" key="2">
    <source>
        <dbReference type="WBParaSite" id="PSU_v2.g6873.t1"/>
    </source>
</evidence>
<name>A0A914Z2D5_9BILA</name>